<keyword evidence="2" id="KW-1185">Reference proteome</keyword>
<evidence type="ECO:0000313" key="1">
    <source>
        <dbReference type="EMBL" id="KAK8942703.1"/>
    </source>
</evidence>
<proteinExistence type="predicted"/>
<dbReference type="AlphaFoldDB" id="A0AAP0G7I1"/>
<reference evidence="1 2" key="1">
    <citation type="journal article" date="2022" name="Nat. Plants">
        <title>Genomes of leafy and leafless Platanthera orchids illuminate the evolution of mycoheterotrophy.</title>
        <authorList>
            <person name="Li M.H."/>
            <person name="Liu K.W."/>
            <person name="Li Z."/>
            <person name="Lu H.C."/>
            <person name="Ye Q.L."/>
            <person name="Zhang D."/>
            <person name="Wang J.Y."/>
            <person name="Li Y.F."/>
            <person name="Zhong Z.M."/>
            <person name="Liu X."/>
            <person name="Yu X."/>
            <person name="Liu D.K."/>
            <person name="Tu X.D."/>
            <person name="Liu B."/>
            <person name="Hao Y."/>
            <person name="Liao X.Y."/>
            <person name="Jiang Y.T."/>
            <person name="Sun W.H."/>
            <person name="Chen J."/>
            <person name="Chen Y.Q."/>
            <person name="Ai Y."/>
            <person name="Zhai J.W."/>
            <person name="Wu S.S."/>
            <person name="Zhou Z."/>
            <person name="Hsiao Y.Y."/>
            <person name="Wu W.L."/>
            <person name="Chen Y.Y."/>
            <person name="Lin Y.F."/>
            <person name="Hsu J.L."/>
            <person name="Li C.Y."/>
            <person name="Wang Z.W."/>
            <person name="Zhao X."/>
            <person name="Zhong W.Y."/>
            <person name="Ma X.K."/>
            <person name="Ma L."/>
            <person name="Huang J."/>
            <person name="Chen G.Z."/>
            <person name="Huang M.Z."/>
            <person name="Huang L."/>
            <person name="Peng D.H."/>
            <person name="Luo Y.B."/>
            <person name="Zou S.Q."/>
            <person name="Chen S.P."/>
            <person name="Lan S."/>
            <person name="Tsai W.C."/>
            <person name="Van de Peer Y."/>
            <person name="Liu Z.J."/>
        </authorList>
    </citation>
    <scope>NUCLEOTIDE SEQUENCE [LARGE SCALE GENOMIC DNA]</scope>
    <source>
        <strain evidence="1">Lor287</strain>
    </source>
</reference>
<accession>A0AAP0G7I1</accession>
<dbReference type="EMBL" id="JBBWWQ010000007">
    <property type="protein sequence ID" value="KAK8942703.1"/>
    <property type="molecule type" value="Genomic_DNA"/>
</dbReference>
<protein>
    <submittedName>
        <fullName evidence="1">Uncharacterized protein</fullName>
    </submittedName>
</protein>
<comment type="caution">
    <text evidence="1">The sequence shown here is derived from an EMBL/GenBank/DDBJ whole genome shotgun (WGS) entry which is preliminary data.</text>
</comment>
<sequence length="137" mass="15254">MPHKNDLLFTSNKREYNVDVPPGMRDNYYFSLLISNLNGSTTTEVLKSVFGNAPSPTTPFSDVTILSATLHPLFLWRTTPTVAIHLSSAFFLTTSNSEQSTPLRSHLNLPAPSDEDHCSFAIFLKSFPDLTTLFSSR</sequence>
<name>A0AAP0G7I1_9ASPA</name>
<gene>
    <name evidence="1" type="ORF">KSP39_PZI009661</name>
</gene>
<organism evidence="1 2">
    <name type="scientific">Platanthera zijinensis</name>
    <dbReference type="NCBI Taxonomy" id="2320716"/>
    <lineage>
        <taxon>Eukaryota</taxon>
        <taxon>Viridiplantae</taxon>
        <taxon>Streptophyta</taxon>
        <taxon>Embryophyta</taxon>
        <taxon>Tracheophyta</taxon>
        <taxon>Spermatophyta</taxon>
        <taxon>Magnoliopsida</taxon>
        <taxon>Liliopsida</taxon>
        <taxon>Asparagales</taxon>
        <taxon>Orchidaceae</taxon>
        <taxon>Orchidoideae</taxon>
        <taxon>Orchideae</taxon>
        <taxon>Orchidinae</taxon>
        <taxon>Platanthera</taxon>
    </lineage>
</organism>
<dbReference type="Proteomes" id="UP001418222">
    <property type="component" value="Unassembled WGS sequence"/>
</dbReference>
<evidence type="ECO:0000313" key="2">
    <source>
        <dbReference type="Proteomes" id="UP001418222"/>
    </source>
</evidence>